<feature type="domain" description="Aminotransferase class V" evidence="13">
    <location>
        <begin position="18"/>
        <end position="360"/>
    </location>
</feature>
<dbReference type="Gene3D" id="3.40.640.10">
    <property type="entry name" value="Type I PLP-dependent aspartate aminotransferase-like (Major domain)"/>
    <property type="match status" value="1"/>
</dbReference>
<dbReference type="GO" id="GO:0030170">
    <property type="term" value="F:pyridoxal phosphate binding"/>
    <property type="evidence" value="ECO:0007669"/>
    <property type="project" value="TreeGrafter"/>
</dbReference>
<dbReference type="FunFam" id="3.40.640.10:FF:000010">
    <property type="entry name" value="Phosphoserine aminotransferase"/>
    <property type="match status" value="1"/>
</dbReference>
<keyword evidence="4 12" id="KW-0032">Aminotransferase</keyword>
<dbReference type="InterPro" id="IPR015422">
    <property type="entry name" value="PyrdxlP-dep_Trfase_small"/>
</dbReference>
<organism evidence="14">
    <name type="scientific">Melanaphis sacchari</name>
    <dbReference type="NCBI Taxonomy" id="742174"/>
    <lineage>
        <taxon>Eukaryota</taxon>
        <taxon>Metazoa</taxon>
        <taxon>Ecdysozoa</taxon>
        <taxon>Arthropoda</taxon>
        <taxon>Hexapoda</taxon>
        <taxon>Insecta</taxon>
        <taxon>Pterygota</taxon>
        <taxon>Neoptera</taxon>
        <taxon>Paraneoptera</taxon>
        <taxon>Hemiptera</taxon>
        <taxon>Sternorrhyncha</taxon>
        <taxon>Aphidomorpha</taxon>
        <taxon>Aphidoidea</taxon>
        <taxon>Aphididae</taxon>
        <taxon>Aphidini</taxon>
        <taxon>Melanaphis</taxon>
    </lineage>
</organism>
<dbReference type="FunFam" id="3.90.1150.10:FF:000006">
    <property type="entry name" value="Phosphoserine aminotransferase"/>
    <property type="match status" value="1"/>
</dbReference>
<evidence type="ECO:0000313" key="14">
    <source>
        <dbReference type="EMBL" id="MBW18133.1"/>
    </source>
</evidence>
<dbReference type="NCBIfam" id="TIGR01364">
    <property type="entry name" value="serC_1"/>
    <property type="match status" value="1"/>
</dbReference>
<dbReference type="PIRSF" id="PIRSF000525">
    <property type="entry name" value="SerC"/>
    <property type="match status" value="1"/>
</dbReference>
<dbReference type="EMBL" id="GFXV01006328">
    <property type="protein sequence ID" value="MBW18133.1"/>
    <property type="molecule type" value="Transcribed_RNA"/>
</dbReference>
<evidence type="ECO:0000256" key="8">
    <source>
        <dbReference type="ARBA" id="ARBA00023299"/>
    </source>
</evidence>
<dbReference type="AlphaFoldDB" id="A0A2H8TV13"/>
<dbReference type="PROSITE" id="PS00595">
    <property type="entry name" value="AA_TRANSFER_CLASS_5"/>
    <property type="match status" value="1"/>
</dbReference>
<evidence type="ECO:0000256" key="1">
    <source>
        <dbReference type="ARBA" id="ARBA00001933"/>
    </source>
</evidence>
<dbReference type="UniPathway" id="UPA00244">
    <property type="reaction ID" value="UER00311"/>
</dbReference>
<protein>
    <recommendedName>
        <fullName evidence="12">Phosphoserine aminotransferase</fullName>
        <ecNumber evidence="12">2.6.1.52</ecNumber>
    </recommendedName>
</protein>
<comment type="similarity">
    <text evidence="3">Belongs to the class-V pyridoxal-phosphate-dependent aminotransferase family. SerC subfamily.</text>
</comment>
<dbReference type="PANTHER" id="PTHR43247">
    <property type="entry name" value="PHOSPHOSERINE AMINOTRANSFERASE"/>
    <property type="match status" value="1"/>
</dbReference>
<evidence type="ECO:0000256" key="4">
    <source>
        <dbReference type="ARBA" id="ARBA00022576"/>
    </source>
</evidence>
<evidence type="ECO:0000256" key="7">
    <source>
        <dbReference type="ARBA" id="ARBA00022898"/>
    </source>
</evidence>
<comment type="cofactor">
    <cofactor evidence="1 11">
        <name>pyridoxal 5'-phosphate</name>
        <dbReference type="ChEBI" id="CHEBI:597326"/>
    </cofactor>
</comment>
<evidence type="ECO:0000256" key="3">
    <source>
        <dbReference type="ARBA" id="ARBA00006904"/>
    </source>
</evidence>
<dbReference type="HAMAP" id="MF_00160">
    <property type="entry name" value="SerC_aminotrans_5"/>
    <property type="match status" value="1"/>
</dbReference>
<dbReference type="InterPro" id="IPR000192">
    <property type="entry name" value="Aminotrans_V_dom"/>
</dbReference>
<comment type="catalytic activity">
    <reaction evidence="10 12">
        <text>O-phospho-L-serine + 2-oxoglutarate = 3-phosphooxypyruvate + L-glutamate</text>
        <dbReference type="Rhea" id="RHEA:14329"/>
        <dbReference type="ChEBI" id="CHEBI:16810"/>
        <dbReference type="ChEBI" id="CHEBI:18110"/>
        <dbReference type="ChEBI" id="CHEBI:29985"/>
        <dbReference type="ChEBI" id="CHEBI:57524"/>
        <dbReference type="EC" id="2.6.1.52"/>
    </reaction>
</comment>
<dbReference type="GO" id="GO:0004648">
    <property type="term" value="F:O-phospho-L-serine:2-oxoglutarate aminotransferase activity"/>
    <property type="evidence" value="ECO:0007669"/>
    <property type="project" value="UniProtKB-EC"/>
</dbReference>
<dbReference type="InterPro" id="IPR020578">
    <property type="entry name" value="Aminotrans_V_PyrdxlP_BS"/>
</dbReference>
<reference evidence="14" key="1">
    <citation type="submission" date="2017-10" db="EMBL/GenBank/DDBJ databases">
        <title>Transcriptome Assembly of Sugarcane Aphid Adults.</title>
        <authorList>
            <person name="Scully E.D."/>
            <person name="Palmer N.A."/>
            <person name="Geib S.M."/>
            <person name="Sarath G."/>
            <person name="Sattler S.E."/>
        </authorList>
    </citation>
    <scope>NUCLEOTIDE SEQUENCE</scope>
    <source>
        <tissue evidence="14">Whole body</tissue>
    </source>
</reference>
<dbReference type="RefSeq" id="XP_025190772.1">
    <property type="nucleotide sequence ID" value="XM_025334987.1"/>
</dbReference>
<dbReference type="GO" id="GO:0005737">
    <property type="term" value="C:cytoplasm"/>
    <property type="evidence" value="ECO:0007669"/>
    <property type="project" value="TreeGrafter"/>
</dbReference>
<dbReference type="InterPro" id="IPR015424">
    <property type="entry name" value="PyrdxlP-dep_Trfase"/>
</dbReference>
<evidence type="ECO:0000256" key="2">
    <source>
        <dbReference type="ARBA" id="ARBA00005099"/>
    </source>
</evidence>
<dbReference type="NCBIfam" id="NF003764">
    <property type="entry name" value="PRK05355.1"/>
    <property type="match status" value="1"/>
</dbReference>
<dbReference type="GeneID" id="112591230"/>
<evidence type="ECO:0000259" key="13">
    <source>
        <dbReference type="Pfam" id="PF00266"/>
    </source>
</evidence>
<comment type="catalytic activity">
    <reaction evidence="9">
        <text>4-(phosphooxy)-L-threonine + 2-oxoglutarate = (R)-3-hydroxy-2-oxo-4-phosphooxybutanoate + L-glutamate</text>
        <dbReference type="Rhea" id="RHEA:16573"/>
        <dbReference type="ChEBI" id="CHEBI:16810"/>
        <dbReference type="ChEBI" id="CHEBI:29985"/>
        <dbReference type="ChEBI" id="CHEBI:58452"/>
        <dbReference type="ChEBI" id="CHEBI:58538"/>
        <dbReference type="EC" id="2.6.1.52"/>
    </reaction>
</comment>
<name>A0A2H8TV13_9HEMI</name>
<evidence type="ECO:0000256" key="6">
    <source>
        <dbReference type="ARBA" id="ARBA00022679"/>
    </source>
</evidence>
<evidence type="ECO:0000256" key="5">
    <source>
        <dbReference type="ARBA" id="ARBA00022605"/>
    </source>
</evidence>
<evidence type="ECO:0000256" key="12">
    <source>
        <dbReference type="RuleBase" id="RU004505"/>
    </source>
</evidence>
<dbReference type="InterPro" id="IPR015421">
    <property type="entry name" value="PyrdxlP-dep_Trfase_major"/>
</dbReference>
<proteinExistence type="inferred from homology"/>
<dbReference type="UniPathway" id="UPA00135">
    <property type="reaction ID" value="UER00197"/>
</dbReference>
<comment type="pathway">
    <text evidence="2 12">Amino-acid biosynthesis; L-serine biosynthesis; L-serine from 3-phospho-D-glycerate: step 2/3.</text>
</comment>
<keyword evidence="8 12" id="KW-0718">Serine biosynthesis</keyword>
<evidence type="ECO:0000256" key="11">
    <source>
        <dbReference type="RuleBase" id="RU004504"/>
    </source>
</evidence>
<dbReference type="OrthoDB" id="1703350at2759"/>
<accession>A0A2H8TV13</accession>
<dbReference type="Gene3D" id="3.90.1150.10">
    <property type="entry name" value="Aspartate Aminotransferase, domain 1"/>
    <property type="match status" value="1"/>
</dbReference>
<dbReference type="PANTHER" id="PTHR43247:SF1">
    <property type="entry name" value="PHOSPHOSERINE AMINOTRANSFERASE"/>
    <property type="match status" value="1"/>
</dbReference>
<dbReference type="EC" id="2.6.1.52" evidence="12"/>
<evidence type="ECO:0000256" key="9">
    <source>
        <dbReference type="ARBA" id="ARBA00047630"/>
    </source>
</evidence>
<dbReference type="Pfam" id="PF00266">
    <property type="entry name" value="Aminotran_5"/>
    <property type="match status" value="1"/>
</dbReference>
<dbReference type="SUPFAM" id="SSF53383">
    <property type="entry name" value="PLP-dependent transferases"/>
    <property type="match status" value="1"/>
</dbReference>
<dbReference type="InterPro" id="IPR022278">
    <property type="entry name" value="Pser_aminoTfrase"/>
</dbReference>
<dbReference type="GO" id="GO:0006564">
    <property type="term" value="P:L-serine biosynthetic process"/>
    <property type="evidence" value="ECO:0007669"/>
    <property type="project" value="UniProtKB-KW"/>
</dbReference>
<sequence>MNNIAGHKMAQSSLKQVINFGAGPAKIPKQVLEQVKDELLDCGCGISVMELSHRSSEYTTINNRAIQLYRELLNIPENYKVLLMQGGGTGAFASVALNLLHRGTKADYILTGVWSTKAAKEASKYLNVRHVFPKPEKFNGIPDQSTWNLDPEAAYVYYCDNETVNGVEFPFIPETNGVPLVCDMSSNIMTKVFDVTKFGVVIACAQKNLGPAGITAIIIREDLLGKPSPLCPQVFDYTLFTQENSLLNTPPTLIVYIFSLVLQWVKNQGGLVAMEANSKAKSELLYKTIENSRGFYSCPVAKNSRSRITVPFCLSAGAEADKQFLKEAQDLGFLQLKGHRLVGGIRAAMYNAMTLDEVAVLVEFMTKFQERNPQYSV</sequence>
<keyword evidence="5 12" id="KW-0028">Amino-acid biosynthesis</keyword>
<evidence type="ECO:0000256" key="10">
    <source>
        <dbReference type="ARBA" id="ARBA00049007"/>
    </source>
</evidence>
<keyword evidence="6 12" id="KW-0808">Transferase</keyword>
<keyword evidence="7" id="KW-0663">Pyridoxal phosphate</keyword>